<dbReference type="Proteomes" id="UP001524499">
    <property type="component" value="Unassembled WGS sequence"/>
</dbReference>
<evidence type="ECO:0000313" key="3">
    <source>
        <dbReference type="Proteomes" id="UP001524499"/>
    </source>
</evidence>
<evidence type="ECO:0008006" key="4">
    <source>
        <dbReference type="Google" id="ProtNLM"/>
    </source>
</evidence>
<keyword evidence="1" id="KW-0732">Signal</keyword>
<organism evidence="2 3">
    <name type="scientific">Methylomonas subterranea</name>
    <dbReference type="NCBI Taxonomy" id="2952225"/>
    <lineage>
        <taxon>Bacteria</taxon>
        <taxon>Pseudomonadati</taxon>
        <taxon>Pseudomonadota</taxon>
        <taxon>Gammaproteobacteria</taxon>
        <taxon>Methylococcales</taxon>
        <taxon>Methylococcaceae</taxon>
        <taxon>Methylomonas</taxon>
    </lineage>
</organism>
<reference evidence="2 3" key="1">
    <citation type="submission" date="2022-07" db="EMBL/GenBank/DDBJ databases">
        <title>Methylomonas rivi sp. nov., Methylomonas rosea sp. nov., Methylomonas aureus sp. nov. and Methylomonas subterranea sp. nov., four novel methanotrophs isolated from a freshwater creek and the deep terrestrial subsurface.</title>
        <authorList>
            <person name="Abin C."/>
            <person name="Sankaranarayanan K."/>
            <person name="Garner C."/>
            <person name="Sindelar R."/>
            <person name="Kotary K."/>
            <person name="Garner R."/>
            <person name="Barclay S."/>
            <person name="Lawson P."/>
            <person name="Krumholz L."/>
        </authorList>
    </citation>
    <scope>NUCLEOTIDE SEQUENCE [LARGE SCALE GENOMIC DNA]</scope>
    <source>
        <strain evidence="2 3">SURF-2</strain>
    </source>
</reference>
<protein>
    <recommendedName>
        <fullName evidence="4">Peptidase M12B domain-containing protein</fullName>
    </recommendedName>
</protein>
<name>A0ABT1TI26_9GAMM</name>
<feature type="signal peptide" evidence="1">
    <location>
        <begin position="1"/>
        <end position="21"/>
    </location>
</feature>
<feature type="chain" id="PRO_5047018434" description="Peptidase M12B domain-containing protein" evidence="1">
    <location>
        <begin position="22"/>
        <end position="877"/>
    </location>
</feature>
<dbReference type="EMBL" id="JANIBJ010000024">
    <property type="protein sequence ID" value="MCQ8105116.1"/>
    <property type="molecule type" value="Genomic_DNA"/>
</dbReference>
<comment type="caution">
    <text evidence="2">The sequence shown here is derived from an EMBL/GenBank/DDBJ whole genome shotgun (WGS) entry which is preliminary data.</text>
</comment>
<proteinExistence type="predicted"/>
<dbReference type="RefSeq" id="WP_256602997.1">
    <property type="nucleotide sequence ID" value="NZ_JANIBJ010000024.1"/>
</dbReference>
<evidence type="ECO:0000256" key="1">
    <source>
        <dbReference type="SAM" id="SignalP"/>
    </source>
</evidence>
<sequence>MLFAKLIFLAFLLTQVGYVQAKKPEGVLVIKETSFNPDFIQIGPKPNLVSVTAELAGGLPKHKPNVLLLQKIRTLPNGKSSETTVAVLHDNGKGRDKIAGDGIYAGMATIQQKTSGEIKFRIKAENRGVKLLSDVFTKLAGSTFKPNQGGSVTGDDGIVVTVPPDAIPYEARLTIVSSASGDIEAPIGDTIPLMDTVKLLLEPVQAEIEVTPLQKPLSLSFPVPANPQTENFILAKEIEVPLPGMGEDEGGFFKRLMPVDTAVVDFKSNRIVTDGSFYDGVFGSGLYALLADFGSDNISGSVCEGTQQLTPCPATAVKVPSVVVASNTNSLVAVSNSQGIFQLYISGTGPYTLTAFDSMRGFSGEAAYSLPNQVQQTDIVLSKTYAFSKFKSALAGIRNGGFECVKEVNDPVTGAVQNTFCEGFWETKGDVAIVQSVPLCSVPAAGDFDPGLPCPAPNSPSEGNILPSEGKWMARITTGVTNVGDLGSVLTQRFTVPAGSKTLYVDYIFLSEEFNEFAGTQFDDTFNATVTTSDGVQKFIKTVGVDNPGVEGLQPCTNIYGQSANCLPEVAMFNCGFPGGDATCGKIPFVVGDRAGTIRKWATAAFDMSEFAGKTVTLDLAFTAVDKGDNNYNTKVLLDNIRFNTAFVDVKAVRGVFAGDDNAQLAAVTDRFLKELHSFGENNLRRYGANEILSQAGLNIQLRGVRLIDNLVANVNKQDIDAKSILLNNLPYRTSEIKNILNNPTNRSADAKDVNLYYVGELLNQGRPAALTVSPEDYRGDFNVANLLSESGILLAEDTDCPKPRGVVLAHELGHLFMRDNAALEHATANSFTAVPPACAGGGNDAAVLPFVTGGVPGGQQLKINLNDNLHNPFLTE</sequence>
<keyword evidence="3" id="KW-1185">Reference proteome</keyword>
<gene>
    <name evidence="2" type="ORF">NP590_13455</name>
</gene>
<evidence type="ECO:0000313" key="2">
    <source>
        <dbReference type="EMBL" id="MCQ8105116.1"/>
    </source>
</evidence>
<accession>A0ABT1TI26</accession>